<comment type="caution">
    <text evidence="2">The sequence shown here is derived from an EMBL/GenBank/DDBJ whole genome shotgun (WGS) entry which is preliminary data.</text>
</comment>
<organism evidence="2 3">
    <name type="scientific">Actinomadura rubrobrunea</name>
    <dbReference type="NCBI Taxonomy" id="115335"/>
    <lineage>
        <taxon>Bacteria</taxon>
        <taxon>Bacillati</taxon>
        <taxon>Actinomycetota</taxon>
        <taxon>Actinomycetes</taxon>
        <taxon>Streptosporangiales</taxon>
        <taxon>Thermomonosporaceae</taxon>
        <taxon>Actinomadura</taxon>
    </lineage>
</organism>
<accession>A0A9W6UWX7</accession>
<dbReference type="EMBL" id="BSRZ01000004">
    <property type="protein sequence ID" value="GLW64130.1"/>
    <property type="molecule type" value="Genomic_DNA"/>
</dbReference>
<dbReference type="Proteomes" id="UP001165124">
    <property type="component" value="Unassembled WGS sequence"/>
</dbReference>
<keyword evidence="3" id="KW-1185">Reference proteome</keyword>
<gene>
    <name evidence="2" type="ORF">Arub01_23740</name>
</gene>
<proteinExistence type="predicted"/>
<sequence>MPFRIAVATGAVLGALAGAPAAAHADAAFKVVSQKATRHGAYLHIRQSLVDERGRVLFRDIFLKAGPKGVVKREILSTTSV</sequence>
<reference evidence="2" key="1">
    <citation type="submission" date="2023-02" db="EMBL/GenBank/DDBJ databases">
        <title>Actinomadura rubrobrunea NBRC 14622.</title>
        <authorList>
            <person name="Ichikawa N."/>
            <person name="Sato H."/>
            <person name="Tonouchi N."/>
        </authorList>
    </citation>
    <scope>NUCLEOTIDE SEQUENCE</scope>
    <source>
        <strain evidence="2">NBRC 14622</strain>
    </source>
</reference>
<evidence type="ECO:0000313" key="2">
    <source>
        <dbReference type="EMBL" id="GLW64130.1"/>
    </source>
</evidence>
<evidence type="ECO:0000256" key="1">
    <source>
        <dbReference type="SAM" id="SignalP"/>
    </source>
</evidence>
<keyword evidence="1" id="KW-0732">Signal</keyword>
<feature type="chain" id="PRO_5040952263" evidence="1">
    <location>
        <begin position="26"/>
        <end position="81"/>
    </location>
</feature>
<feature type="signal peptide" evidence="1">
    <location>
        <begin position="1"/>
        <end position="25"/>
    </location>
</feature>
<dbReference type="AlphaFoldDB" id="A0A9W6UWX7"/>
<evidence type="ECO:0000313" key="3">
    <source>
        <dbReference type="Proteomes" id="UP001165124"/>
    </source>
</evidence>
<protein>
    <submittedName>
        <fullName evidence="2">Uncharacterized protein</fullName>
    </submittedName>
</protein>
<name>A0A9W6UWX7_9ACTN</name>